<sequence>MAGSSRTSAGRLHRFNCRSGMKNVGAGLPAIAVCQSADESTGRASSQASQLPQLIAFQVNYAAHGDLRITSTKFIGLNPGS</sequence>
<dbReference type="AlphaFoldDB" id="A0A1G9W7M7"/>
<accession>A0A1G9W7M7</accession>
<gene>
    <name evidence="1" type="ORF">PSAN_16670</name>
    <name evidence="2" type="ORF">SAMN04490179_1017</name>
</gene>
<protein>
    <submittedName>
        <fullName evidence="2">Uncharacterized protein</fullName>
    </submittedName>
</protein>
<evidence type="ECO:0000313" key="4">
    <source>
        <dbReference type="Proteomes" id="UP000748067"/>
    </source>
</evidence>
<reference evidence="1 4" key="1">
    <citation type="submission" date="2015-01" db="EMBL/GenBank/DDBJ databases">
        <title>Genome Sequence of Pseudomonas antarctica CMS 35.</title>
        <authorList>
            <person name="Voget S."/>
            <person name="Chow J."/>
            <person name="Daniel R."/>
            <person name="Streit W."/>
        </authorList>
    </citation>
    <scope>NUCLEOTIDE SEQUENCE [LARGE SCALE GENOMIC DNA]</scope>
    <source>
        <strain evidence="1 4">CMS 35</strain>
    </source>
</reference>
<keyword evidence="4" id="KW-1185">Reference proteome</keyword>
<evidence type="ECO:0000313" key="3">
    <source>
        <dbReference type="Proteomes" id="UP000182470"/>
    </source>
</evidence>
<dbReference type="Proteomes" id="UP000182470">
    <property type="component" value="Chromosome I"/>
</dbReference>
<dbReference type="EMBL" id="LT629704">
    <property type="protein sequence ID" value="SDM80554.1"/>
    <property type="molecule type" value="Genomic_DNA"/>
</dbReference>
<dbReference type="Proteomes" id="UP000748067">
    <property type="component" value="Unassembled WGS sequence"/>
</dbReference>
<evidence type="ECO:0000313" key="2">
    <source>
        <dbReference type="EMBL" id="SDM80554.1"/>
    </source>
</evidence>
<organism evidence="2 3">
    <name type="scientific">Pseudomonas antarctica</name>
    <dbReference type="NCBI Taxonomy" id="219572"/>
    <lineage>
        <taxon>Bacteria</taxon>
        <taxon>Pseudomonadati</taxon>
        <taxon>Pseudomonadota</taxon>
        <taxon>Gammaproteobacteria</taxon>
        <taxon>Pseudomonadales</taxon>
        <taxon>Pseudomonadaceae</taxon>
        <taxon>Pseudomonas</taxon>
    </lineage>
</organism>
<evidence type="ECO:0000313" key="1">
    <source>
        <dbReference type="EMBL" id="KAF2409262.1"/>
    </source>
</evidence>
<dbReference type="EMBL" id="JXDI01000001">
    <property type="protein sequence ID" value="KAF2409262.1"/>
    <property type="molecule type" value="Genomic_DNA"/>
</dbReference>
<proteinExistence type="predicted"/>
<name>A0A1G9W7M7_9PSED</name>
<reference evidence="2 3" key="2">
    <citation type="submission" date="2016-10" db="EMBL/GenBank/DDBJ databases">
        <authorList>
            <person name="de Groot N.N."/>
        </authorList>
    </citation>
    <scope>NUCLEOTIDE SEQUENCE [LARGE SCALE GENOMIC DNA]</scope>
    <source>
        <strain evidence="2 3">BS2772</strain>
    </source>
</reference>